<gene>
    <name evidence="2" type="ORF">XA68_14044</name>
</gene>
<evidence type="ECO:0000313" key="3">
    <source>
        <dbReference type="Proteomes" id="UP000037136"/>
    </source>
</evidence>
<dbReference type="AlphaFoldDB" id="A0A2A9PB89"/>
<reference evidence="2 3" key="1">
    <citation type="journal article" date="2015" name="BMC Genomics">
        <title>Gene expression during zombie ant biting behavior reflects the complexity underlying fungal parasitic behavioral manipulation.</title>
        <authorList>
            <person name="de Bekker C."/>
            <person name="Ohm R.A."/>
            <person name="Loreto R.G."/>
            <person name="Sebastian A."/>
            <person name="Albert I."/>
            <person name="Merrow M."/>
            <person name="Brachmann A."/>
            <person name="Hughes D.P."/>
        </authorList>
    </citation>
    <scope>NUCLEOTIDE SEQUENCE [LARGE SCALE GENOMIC DNA]</scope>
    <source>
        <strain evidence="2 3">SC16a</strain>
    </source>
</reference>
<name>A0A2A9PB89_OPHUN</name>
<sequence length="113" mass="11724">MLSLRSLFIAVAALGTTSLAHVIADQGEAVADYFQQHDGKNKIDDADKLDGSTSAYVVDDKHQLAPRGWGSNNACSRSIAIITGGGGATGLTAWTRCRVPADNASASSASERC</sequence>
<evidence type="ECO:0000313" key="2">
    <source>
        <dbReference type="EMBL" id="PFH58187.1"/>
    </source>
</evidence>
<comment type="caution">
    <text evidence="2">The sequence shown here is derived from an EMBL/GenBank/DDBJ whole genome shotgun (WGS) entry which is preliminary data.</text>
</comment>
<keyword evidence="1" id="KW-0732">Signal</keyword>
<keyword evidence="3" id="KW-1185">Reference proteome</keyword>
<evidence type="ECO:0000256" key="1">
    <source>
        <dbReference type="SAM" id="SignalP"/>
    </source>
</evidence>
<reference evidence="2 3" key="2">
    <citation type="journal article" date="2017" name="Sci. Rep.">
        <title>Ant-infecting Ophiocordyceps genomes reveal a high diversity of potential behavioral manipulation genes and a possible major role for enterotoxins.</title>
        <authorList>
            <person name="de Bekker C."/>
            <person name="Ohm R.A."/>
            <person name="Evans H.C."/>
            <person name="Brachmann A."/>
            <person name="Hughes D.P."/>
        </authorList>
    </citation>
    <scope>NUCLEOTIDE SEQUENCE [LARGE SCALE GENOMIC DNA]</scope>
    <source>
        <strain evidence="2 3">SC16a</strain>
    </source>
</reference>
<dbReference type="Proteomes" id="UP000037136">
    <property type="component" value="Unassembled WGS sequence"/>
</dbReference>
<accession>A0A2A9PB89</accession>
<protein>
    <recommendedName>
        <fullName evidence="4">Pectate lyase</fullName>
    </recommendedName>
</protein>
<dbReference type="EMBL" id="LAZP02000318">
    <property type="protein sequence ID" value="PFH58187.1"/>
    <property type="molecule type" value="Genomic_DNA"/>
</dbReference>
<feature type="signal peptide" evidence="1">
    <location>
        <begin position="1"/>
        <end position="20"/>
    </location>
</feature>
<feature type="chain" id="PRO_5012541094" description="Pectate lyase" evidence="1">
    <location>
        <begin position="21"/>
        <end position="113"/>
    </location>
</feature>
<organism evidence="2 3">
    <name type="scientific">Ophiocordyceps unilateralis</name>
    <name type="common">Zombie-ant fungus</name>
    <name type="synonym">Torrubia unilateralis</name>
    <dbReference type="NCBI Taxonomy" id="268505"/>
    <lineage>
        <taxon>Eukaryota</taxon>
        <taxon>Fungi</taxon>
        <taxon>Dikarya</taxon>
        <taxon>Ascomycota</taxon>
        <taxon>Pezizomycotina</taxon>
        <taxon>Sordariomycetes</taxon>
        <taxon>Hypocreomycetidae</taxon>
        <taxon>Hypocreales</taxon>
        <taxon>Ophiocordycipitaceae</taxon>
        <taxon>Ophiocordyceps</taxon>
    </lineage>
</organism>
<evidence type="ECO:0008006" key="4">
    <source>
        <dbReference type="Google" id="ProtNLM"/>
    </source>
</evidence>
<proteinExistence type="predicted"/>